<protein>
    <recommendedName>
        <fullName evidence="6">Low molecular weight protein-tyrosine-phosphatase PtpB</fullName>
        <ecNumber evidence="2">3.1.3.48</ecNumber>
    </recommendedName>
    <alternativeName>
        <fullName evidence="7">Phosphotyrosine phosphatase B</fullName>
    </alternativeName>
</protein>
<dbReference type="GeneID" id="58050614"/>
<comment type="similarity">
    <text evidence="1">Belongs to the low molecular weight phosphotyrosine protein phosphatase family.</text>
</comment>
<evidence type="ECO:0000256" key="8">
    <source>
        <dbReference type="ARBA" id="ARBA00051722"/>
    </source>
</evidence>
<dbReference type="CDD" id="cd16344">
    <property type="entry name" value="LMWPAP"/>
    <property type="match status" value="1"/>
</dbReference>
<feature type="domain" description="Phosphotyrosine protein phosphatase I" evidence="9">
    <location>
        <begin position="1"/>
        <end position="137"/>
    </location>
</feature>
<name>A0ABN5W2B8_9STAP</name>
<accession>A0ABN5W2B8</accession>
<dbReference type="Gene3D" id="3.40.50.2300">
    <property type="match status" value="1"/>
</dbReference>
<dbReference type="Pfam" id="PF01451">
    <property type="entry name" value="LMWPc"/>
    <property type="match status" value="1"/>
</dbReference>
<sequence>MKIIFVCTGNTCRSPLAESIAKKLLPNDDIQSRGLFAMDGQAISEASLQLIHDHHLPEPTNAQQLGIDDLEADLILTMSKSHKELIMAQYGQHSNVYTLNEYVNVNGEIADPYGAPAEVYEQTYHKIYDLVKKMKTTRD</sequence>
<dbReference type="SMART" id="SM00226">
    <property type="entry name" value="LMWPc"/>
    <property type="match status" value="1"/>
</dbReference>
<dbReference type="PRINTS" id="PR00719">
    <property type="entry name" value="LMWPTPASE"/>
</dbReference>
<evidence type="ECO:0000256" key="2">
    <source>
        <dbReference type="ARBA" id="ARBA00013064"/>
    </source>
</evidence>
<dbReference type="EMBL" id="AP018586">
    <property type="protein sequence ID" value="BBD91951.1"/>
    <property type="molecule type" value="Genomic_DNA"/>
</dbReference>
<dbReference type="SUPFAM" id="SSF52788">
    <property type="entry name" value="Phosphotyrosine protein phosphatases I"/>
    <property type="match status" value="1"/>
</dbReference>
<dbReference type="PANTHER" id="PTHR11717">
    <property type="entry name" value="LOW MOLECULAR WEIGHT PROTEIN TYROSINE PHOSPHATASE"/>
    <property type="match status" value="1"/>
</dbReference>
<evidence type="ECO:0000259" key="9">
    <source>
        <dbReference type="SMART" id="SM00226"/>
    </source>
</evidence>
<evidence type="ECO:0000256" key="1">
    <source>
        <dbReference type="ARBA" id="ARBA00011063"/>
    </source>
</evidence>
<gene>
    <name evidence="10" type="ORF">JMUB590_0850</name>
</gene>
<dbReference type="PANTHER" id="PTHR11717:SF31">
    <property type="entry name" value="LOW MOLECULAR WEIGHT PROTEIN-TYROSINE-PHOSPHATASE ETP-RELATED"/>
    <property type="match status" value="1"/>
</dbReference>
<comment type="catalytic activity">
    <reaction evidence="8">
        <text>O-phospho-L-tyrosyl-[protein] + H2O = L-tyrosyl-[protein] + phosphate</text>
        <dbReference type="Rhea" id="RHEA:10684"/>
        <dbReference type="Rhea" id="RHEA-COMP:10136"/>
        <dbReference type="Rhea" id="RHEA-COMP:20101"/>
        <dbReference type="ChEBI" id="CHEBI:15377"/>
        <dbReference type="ChEBI" id="CHEBI:43474"/>
        <dbReference type="ChEBI" id="CHEBI:46858"/>
        <dbReference type="ChEBI" id="CHEBI:61978"/>
        <dbReference type="EC" id="3.1.3.48"/>
    </reaction>
</comment>
<keyword evidence="3" id="KW-0378">Hydrolase</keyword>
<keyword evidence="11" id="KW-1185">Reference proteome</keyword>
<evidence type="ECO:0000313" key="11">
    <source>
        <dbReference type="Proteomes" id="UP000274772"/>
    </source>
</evidence>
<evidence type="ECO:0000256" key="3">
    <source>
        <dbReference type="ARBA" id="ARBA00022801"/>
    </source>
</evidence>
<dbReference type="InterPro" id="IPR050438">
    <property type="entry name" value="LMW_PTPase"/>
</dbReference>
<dbReference type="InterPro" id="IPR036196">
    <property type="entry name" value="Ptyr_pPase_sf"/>
</dbReference>
<evidence type="ECO:0000313" key="10">
    <source>
        <dbReference type="EMBL" id="BBD91951.1"/>
    </source>
</evidence>
<comment type="function">
    <text evidence="5">Dephosphorylates the phosphotyrosine-containing proteins.</text>
</comment>
<dbReference type="RefSeq" id="WP_002445583.1">
    <property type="nucleotide sequence ID" value="NZ_AP018585.1"/>
</dbReference>
<evidence type="ECO:0000256" key="5">
    <source>
        <dbReference type="ARBA" id="ARBA00037193"/>
    </source>
</evidence>
<evidence type="ECO:0000256" key="7">
    <source>
        <dbReference type="ARBA" id="ARBA00041820"/>
    </source>
</evidence>
<dbReference type="InterPro" id="IPR023485">
    <property type="entry name" value="Ptyr_pPase"/>
</dbReference>
<evidence type="ECO:0000256" key="6">
    <source>
        <dbReference type="ARBA" id="ARBA00040312"/>
    </source>
</evidence>
<dbReference type="InterPro" id="IPR017867">
    <property type="entry name" value="Tyr_phospatase_low_mol_wt"/>
</dbReference>
<evidence type="ECO:0000256" key="4">
    <source>
        <dbReference type="ARBA" id="ARBA00022912"/>
    </source>
</evidence>
<dbReference type="EC" id="3.1.3.48" evidence="2"/>
<organism evidence="10 11">
    <name type="scientific">Staphylococcus caprae</name>
    <dbReference type="NCBI Taxonomy" id="29380"/>
    <lineage>
        <taxon>Bacteria</taxon>
        <taxon>Bacillati</taxon>
        <taxon>Bacillota</taxon>
        <taxon>Bacilli</taxon>
        <taxon>Bacillales</taxon>
        <taxon>Staphylococcaceae</taxon>
        <taxon>Staphylococcus</taxon>
    </lineage>
</organism>
<dbReference type="Proteomes" id="UP000274772">
    <property type="component" value="Chromosome"/>
</dbReference>
<proteinExistence type="inferred from homology"/>
<reference evidence="10 11" key="1">
    <citation type="submission" date="2018-05" db="EMBL/GenBank/DDBJ databases">
        <title>Complete genome sequencing of three human clinical isolates of Staphylococcus caprae reveals virulence factors similar to those of S. epidermidis and S. capitis.</title>
        <authorList>
            <person name="Watanabe S."/>
            <person name="Cui L."/>
        </authorList>
    </citation>
    <scope>NUCLEOTIDE SEQUENCE [LARGE SCALE GENOMIC DNA]</scope>
    <source>
        <strain evidence="10 11">JMUB590</strain>
    </source>
</reference>
<keyword evidence="4" id="KW-0904">Protein phosphatase</keyword>